<dbReference type="AlphaFoldDB" id="A0AAV1QC56"/>
<feature type="non-terminal residue" evidence="1">
    <location>
        <position position="97"/>
    </location>
</feature>
<keyword evidence="2" id="KW-1185">Reference proteome</keyword>
<dbReference type="EMBL" id="CAWUFR010000774">
    <property type="protein sequence ID" value="CAK6981118.1"/>
    <property type="molecule type" value="Genomic_DNA"/>
</dbReference>
<organism evidence="1 2">
    <name type="scientific">Scomber scombrus</name>
    <name type="common">Atlantic mackerel</name>
    <name type="synonym">Scomber vernalis</name>
    <dbReference type="NCBI Taxonomy" id="13677"/>
    <lineage>
        <taxon>Eukaryota</taxon>
        <taxon>Metazoa</taxon>
        <taxon>Chordata</taxon>
        <taxon>Craniata</taxon>
        <taxon>Vertebrata</taxon>
        <taxon>Euteleostomi</taxon>
        <taxon>Actinopterygii</taxon>
        <taxon>Neopterygii</taxon>
        <taxon>Teleostei</taxon>
        <taxon>Neoteleostei</taxon>
        <taxon>Acanthomorphata</taxon>
        <taxon>Pelagiaria</taxon>
        <taxon>Scombriformes</taxon>
        <taxon>Scombridae</taxon>
        <taxon>Scomber</taxon>
    </lineage>
</organism>
<accession>A0AAV1QC56</accession>
<dbReference type="Proteomes" id="UP001314229">
    <property type="component" value="Unassembled WGS sequence"/>
</dbReference>
<sequence length="97" mass="10434">MTQARVTFRVQAGSVPPSCSRSAELTAVLPEGTLVLLGALGGNGDTGRGEWERWRDTGEQTVLTGFSLGRFDRVSSQLPDFIHSQSCCSLSVKYPTT</sequence>
<evidence type="ECO:0000313" key="2">
    <source>
        <dbReference type="Proteomes" id="UP001314229"/>
    </source>
</evidence>
<comment type="caution">
    <text evidence="1">The sequence shown here is derived from an EMBL/GenBank/DDBJ whole genome shotgun (WGS) entry which is preliminary data.</text>
</comment>
<name>A0AAV1QC56_SCOSC</name>
<protein>
    <submittedName>
        <fullName evidence="1">Uncharacterized protein</fullName>
    </submittedName>
</protein>
<reference evidence="1 2" key="1">
    <citation type="submission" date="2024-01" db="EMBL/GenBank/DDBJ databases">
        <authorList>
            <person name="Alioto T."/>
            <person name="Alioto T."/>
            <person name="Gomez Garrido J."/>
        </authorList>
    </citation>
    <scope>NUCLEOTIDE SEQUENCE [LARGE SCALE GENOMIC DNA]</scope>
</reference>
<proteinExistence type="predicted"/>
<evidence type="ECO:0000313" key="1">
    <source>
        <dbReference type="EMBL" id="CAK6981118.1"/>
    </source>
</evidence>
<gene>
    <name evidence="1" type="ORF">FSCOSCO3_A010528</name>
</gene>